<reference evidence="2" key="1">
    <citation type="submission" date="2021-06" db="EMBL/GenBank/DDBJ databases">
        <title>Comparative genomics, transcriptomics and evolutionary studies reveal genomic signatures of adaptation to plant cell wall in hemibiotrophic fungi.</title>
        <authorList>
            <consortium name="DOE Joint Genome Institute"/>
            <person name="Baroncelli R."/>
            <person name="Diaz J.F."/>
            <person name="Benocci T."/>
            <person name="Peng M."/>
            <person name="Battaglia E."/>
            <person name="Haridas S."/>
            <person name="Andreopoulos W."/>
            <person name="Labutti K."/>
            <person name="Pangilinan J."/>
            <person name="Floch G.L."/>
            <person name="Makela M.R."/>
            <person name="Henrissat B."/>
            <person name="Grigoriev I.V."/>
            <person name="Crouch J.A."/>
            <person name="De Vries R.P."/>
            <person name="Sukno S.A."/>
            <person name="Thon M.R."/>
        </authorList>
    </citation>
    <scope>NUCLEOTIDE SEQUENCE</scope>
    <source>
        <strain evidence="2">CBS 125086</strain>
    </source>
</reference>
<feature type="region of interest" description="Disordered" evidence="1">
    <location>
        <begin position="122"/>
        <end position="148"/>
    </location>
</feature>
<gene>
    <name evidence="2" type="ORF">LY79DRAFT_669780</name>
</gene>
<sequence length="196" mass="23059">MEDGANGCKANYTLYSGIVQDCQTELYRLRNKLSTKTIRFELIPYRLAKLRRWTGQEDKNLGVLGTSTSPNGREAKSVGEVQLQKGEIHTEISGAPRHLSLELVKEAMATFEEVNQEEEYDMLNDNQSEPPRRHTWSDETNRLRREEEQETHRLVLAMNYKWPVNMRQAKVQYKRAMERQDWERDEVALARHSWTF</sequence>
<dbReference type="RefSeq" id="XP_060414039.1">
    <property type="nucleotide sequence ID" value="XM_060563692.1"/>
</dbReference>
<dbReference type="AlphaFoldDB" id="A0AAD8PZJ6"/>
<feature type="compositionally biased region" description="Basic and acidic residues" evidence="1">
    <location>
        <begin position="130"/>
        <end position="148"/>
    </location>
</feature>
<dbReference type="Proteomes" id="UP001230504">
    <property type="component" value="Unassembled WGS sequence"/>
</dbReference>
<evidence type="ECO:0000313" key="2">
    <source>
        <dbReference type="EMBL" id="KAK1590557.1"/>
    </source>
</evidence>
<keyword evidence="3" id="KW-1185">Reference proteome</keyword>
<organism evidence="2 3">
    <name type="scientific">Colletotrichum navitas</name>
    <dbReference type="NCBI Taxonomy" id="681940"/>
    <lineage>
        <taxon>Eukaryota</taxon>
        <taxon>Fungi</taxon>
        <taxon>Dikarya</taxon>
        <taxon>Ascomycota</taxon>
        <taxon>Pezizomycotina</taxon>
        <taxon>Sordariomycetes</taxon>
        <taxon>Hypocreomycetidae</taxon>
        <taxon>Glomerellales</taxon>
        <taxon>Glomerellaceae</taxon>
        <taxon>Colletotrichum</taxon>
        <taxon>Colletotrichum graminicola species complex</taxon>
    </lineage>
</organism>
<dbReference type="GeneID" id="85447932"/>
<evidence type="ECO:0000256" key="1">
    <source>
        <dbReference type="SAM" id="MobiDB-lite"/>
    </source>
</evidence>
<name>A0AAD8PZJ6_9PEZI</name>
<proteinExistence type="predicted"/>
<dbReference type="EMBL" id="JAHLJV010000030">
    <property type="protein sequence ID" value="KAK1590557.1"/>
    <property type="molecule type" value="Genomic_DNA"/>
</dbReference>
<evidence type="ECO:0000313" key="3">
    <source>
        <dbReference type="Proteomes" id="UP001230504"/>
    </source>
</evidence>
<accession>A0AAD8PZJ6</accession>
<protein>
    <submittedName>
        <fullName evidence="2">Uncharacterized protein</fullName>
    </submittedName>
</protein>
<comment type="caution">
    <text evidence="2">The sequence shown here is derived from an EMBL/GenBank/DDBJ whole genome shotgun (WGS) entry which is preliminary data.</text>
</comment>